<dbReference type="PANTHER" id="PTHR43792">
    <property type="entry name" value="GNAT FAMILY, PUTATIVE (AFU_ORTHOLOGUE AFUA_3G00765)-RELATED-RELATED"/>
    <property type="match status" value="1"/>
</dbReference>
<reference evidence="2 3" key="1">
    <citation type="submission" date="2017-06" db="EMBL/GenBank/DDBJ databases">
        <title>Genome sequencing of cyanobaciteial culture collection at National Institute for Environmental Studies (NIES).</title>
        <authorList>
            <person name="Hirose Y."/>
            <person name="Shimura Y."/>
            <person name="Fujisawa T."/>
            <person name="Nakamura Y."/>
            <person name="Kawachi M."/>
        </authorList>
    </citation>
    <scope>NUCLEOTIDE SEQUENCE [LARGE SCALE GENOMIC DNA]</scope>
    <source>
        <strain evidence="2 3">NIES-23</strain>
        <plasmid evidence="3">Plasmid Plasmid1 dna</plasmid>
    </source>
</reference>
<dbReference type="InterPro" id="IPR051531">
    <property type="entry name" value="N-acetyltransferase"/>
</dbReference>
<sequence>MTLIRVWTLVTLTIWADCLLKANRMVVAKNLSTMFINIDMKIVTKRFLLRDFVELDRLPFLNYQADPRSQIFSESNQASPENSARLFETFCTWACEQPRLNYQLAIVQRREPYALVGCCGLRGRGFDAGEMELGIELAPDYWGRYAYAIEVGSALLDFGFRELGLNVISGSTVSANVRIARLAKWSGAEVVTIRPGSRWMSQRGWSEVNWQITRAQWNSRITV</sequence>
<dbReference type="EMBL" id="AP018217">
    <property type="protein sequence ID" value="BAY72739.1"/>
    <property type="molecule type" value="Genomic_DNA"/>
</dbReference>
<dbReference type="SUPFAM" id="SSF55729">
    <property type="entry name" value="Acyl-CoA N-acyltransferases (Nat)"/>
    <property type="match status" value="1"/>
</dbReference>
<evidence type="ECO:0000313" key="2">
    <source>
        <dbReference type="EMBL" id="BAY72739.1"/>
    </source>
</evidence>
<dbReference type="InterPro" id="IPR016181">
    <property type="entry name" value="Acyl_CoA_acyltransferase"/>
</dbReference>
<keyword evidence="2" id="KW-0614">Plasmid</keyword>
<gene>
    <name evidence="2" type="ORF">NIES23_55670</name>
</gene>
<dbReference type="GO" id="GO:0016747">
    <property type="term" value="F:acyltransferase activity, transferring groups other than amino-acyl groups"/>
    <property type="evidence" value="ECO:0007669"/>
    <property type="project" value="InterPro"/>
</dbReference>
<dbReference type="InterPro" id="IPR000182">
    <property type="entry name" value="GNAT_dom"/>
</dbReference>
<dbReference type="Proteomes" id="UP000217507">
    <property type="component" value="Plasmid Plasmid1 dna"/>
</dbReference>
<evidence type="ECO:0000313" key="3">
    <source>
        <dbReference type="Proteomes" id="UP000217507"/>
    </source>
</evidence>
<protein>
    <recommendedName>
        <fullName evidence="1">N-acetyltransferase domain-containing protein</fullName>
    </recommendedName>
</protein>
<evidence type="ECO:0000259" key="1">
    <source>
        <dbReference type="Pfam" id="PF13302"/>
    </source>
</evidence>
<dbReference type="Pfam" id="PF13302">
    <property type="entry name" value="Acetyltransf_3"/>
    <property type="match status" value="1"/>
</dbReference>
<proteinExistence type="predicted"/>
<accession>A0A1Z4KUS9</accession>
<organism evidence="2 3">
    <name type="scientific">Trichormus variabilis NIES-23</name>
    <dbReference type="NCBI Taxonomy" id="1973479"/>
    <lineage>
        <taxon>Bacteria</taxon>
        <taxon>Bacillati</taxon>
        <taxon>Cyanobacteriota</taxon>
        <taxon>Cyanophyceae</taxon>
        <taxon>Nostocales</taxon>
        <taxon>Nostocaceae</taxon>
        <taxon>Trichormus</taxon>
    </lineage>
</organism>
<name>A0A1Z4KUS9_ANAVA</name>
<dbReference type="AlphaFoldDB" id="A0A1Z4KUS9"/>
<dbReference type="Gene3D" id="3.40.630.30">
    <property type="match status" value="1"/>
</dbReference>
<feature type="domain" description="N-acetyltransferase" evidence="1">
    <location>
        <begin position="46"/>
        <end position="188"/>
    </location>
</feature>
<geneLocation type="plasmid" evidence="2">
    <name>plasmid1</name>
</geneLocation>